<evidence type="ECO:0000259" key="5">
    <source>
        <dbReference type="PROSITE" id="PS51671"/>
    </source>
</evidence>
<evidence type="ECO:0000313" key="6">
    <source>
        <dbReference type="EMBL" id="SKA73347.1"/>
    </source>
</evidence>
<dbReference type="GO" id="GO:0006189">
    <property type="term" value="P:'de novo' IMP biosynthetic process"/>
    <property type="evidence" value="ECO:0007669"/>
    <property type="project" value="UniProtKB-UniRule"/>
</dbReference>
<keyword evidence="1 3" id="KW-0554">One-carbon metabolism</keyword>
<proteinExistence type="inferred from homology"/>
<dbReference type="Proteomes" id="UP000190027">
    <property type="component" value="Unassembled WGS sequence"/>
</dbReference>
<dbReference type="STRING" id="1121449.SAMN02745704_00458"/>
<evidence type="ECO:0000256" key="4">
    <source>
        <dbReference type="NCBIfam" id="TIGR00655"/>
    </source>
</evidence>
<dbReference type="CDD" id="cd04875">
    <property type="entry name" value="ACT_F4HF-DF"/>
    <property type="match status" value="1"/>
</dbReference>
<dbReference type="InterPro" id="IPR044074">
    <property type="entry name" value="PurU_ACT"/>
</dbReference>
<dbReference type="PANTHER" id="PTHR42706:SF1">
    <property type="entry name" value="FORMYLTETRAHYDROFOLATE DEFORMYLASE 2, MITOCHONDRIAL"/>
    <property type="match status" value="1"/>
</dbReference>
<dbReference type="NCBIfam" id="TIGR00655">
    <property type="entry name" value="PurU"/>
    <property type="match status" value="1"/>
</dbReference>
<evidence type="ECO:0000256" key="1">
    <source>
        <dbReference type="ARBA" id="ARBA00022563"/>
    </source>
</evidence>
<dbReference type="PRINTS" id="PR01575">
    <property type="entry name" value="FFH4HYDRLASE"/>
</dbReference>
<comment type="similarity">
    <text evidence="3">Belongs to the PurU family.</text>
</comment>
<dbReference type="InterPro" id="IPR036477">
    <property type="entry name" value="Formyl_transf_N_sf"/>
</dbReference>
<feature type="domain" description="ACT" evidence="5">
    <location>
        <begin position="41"/>
        <end position="116"/>
    </location>
</feature>
<dbReference type="InterPro" id="IPR041729">
    <property type="entry name" value="Formyl-FH4-Hydrolase_C"/>
</dbReference>
<dbReference type="HAMAP" id="MF_01927">
    <property type="entry name" value="PurU"/>
    <property type="match status" value="1"/>
</dbReference>
<dbReference type="InterPro" id="IPR002376">
    <property type="entry name" value="Formyl_transf_N"/>
</dbReference>
<evidence type="ECO:0000256" key="3">
    <source>
        <dbReference type="HAMAP-Rule" id="MF_01927"/>
    </source>
</evidence>
<dbReference type="InterPro" id="IPR002912">
    <property type="entry name" value="ACT_dom"/>
</dbReference>
<sequence length="320" mass="36288">MSARFEAAPSAHVPYLQPAFPARDAVILEIAMPAIARSTARLLATCDDQPGIVARTSRFLFDRGANIIHSDQHSTDPEGGRFFLRQEFYMQGLEGKLDELAKEFAHEVAEPFGMEWTLQPAWIKKQVAMLVSRLDHGLMDLLWRAQRGELPMNVTMVISNHTDLGNAVRTFGVPFFHVPVDKDHREDATARMLELLDGNADLVVLARYMQILQPEFVQRYPNRVINIHHSFLPAFVGADPYRRAAERGVKLIGATAHYVTEELDQGPIIEQDVIRVSHRQNLEELKVLGQDIERQVLSRAVKWHLEDRVLVDGNKTIVFV</sequence>
<dbReference type="GO" id="GO:0008864">
    <property type="term" value="F:formyltetrahydrofolate deformylase activity"/>
    <property type="evidence" value="ECO:0007669"/>
    <property type="project" value="UniProtKB-UniRule"/>
</dbReference>
<keyword evidence="7" id="KW-1185">Reference proteome</keyword>
<dbReference type="SUPFAM" id="SSF53328">
    <property type="entry name" value="Formyltransferase"/>
    <property type="match status" value="1"/>
</dbReference>
<reference evidence="6 7" key="1">
    <citation type="submission" date="2017-02" db="EMBL/GenBank/DDBJ databases">
        <authorList>
            <person name="Peterson S.W."/>
        </authorList>
    </citation>
    <scope>NUCLEOTIDE SEQUENCE [LARGE SCALE GENOMIC DNA]</scope>
    <source>
        <strain evidence="6 7">DSM 16080</strain>
    </source>
</reference>
<comment type="function">
    <text evidence="3">Catalyzes the hydrolysis of 10-formyltetrahydrofolate (formyl-FH4) to formate and tetrahydrofolate (FH4).</text>
</comment>
<evidence type="ECO:0000313" key="7">
    <source>
        <dbReference type="Proteomes" id="UP000190027"/>
    </source>
</evidence>
<dbReference type="SUPFAM" id="SSF55021">
    <property type="entry name" value="ACT-like"/>
    <property type="match status" value="1"/>
</dbReference>
<protein>
    <recommendedName>
        <fullName evidence="3 4">Formyltetrahydrofolate deformylase</fullName>
        <ecNumber evidence="3 4">3.5.1.10</ecNumber>
    </recommendedName>
    <alternativeName>
        <fullName evidence="3">Formyl-FH(4) hydrolase</fullName>
    </alternativeName>
</protein>
<dbReference type="Pfam" id="PF01842">
    <property type="entry name" value="ACT"/>
    <property type="match status" value="1"/>
</dbReference>
<organism evidence="6 7">
    <name type="scientific">Paucidesulfovibrio gracilis DSM 16080</name>
    <dbReference type="NCBI Taxonomy" id="1121449"/>
    <lineage>
        <taxon>Bacteria</taxon>
        <taxon>Pseudomonadati</taxon>
        <taxon>Thermodesulfobacteriota</taxon>
        <taxon>Desulfovibrionia</taxon>
        <taxon>Desulfovibrionales</taxon>
        <taxon>Desulfovibrionaceae</taxon>
        <taxon>Paucidesulfovibrio</taxon>
    </lineage>
</organism>
<dbReference type="Gene3D" id="3.30.70.260">
    <property type="match status" value="1"/>
</dbReference>
<name>A0A1T4W819_9BACT</name>
<keyword evidence="2 3" id="KW-0378">Hydrolase</keyword>
<dbReference type="InterPro" id="IPR045865">
    <property type="entry name" value="ACT-like_dom_sf"/>
</dbReference>
<accession>A0A1T4W819</accession>
<dbReference type="Pfam" id="PF00551">
    <property type="entry name" value="Formyl_trans_N"/>
    <property type="match status" value="1"/>
</dbReference>
<evidence type="ECO:0000256" key="2">
    <source>
        <dbReference type="ARBA" id="ARBA00022801"/>
    </source>
</evidence>
<dbReference type="EMBL" id="FUYC01000002">
    <property type="protein sequence ID" value="SKA73347.1"/>
    <property type="molecule type" value="Genomic_DNA"/>
</dbReference>
<comment type="catalytic activity">
    <reaction evidence="3">
        <text>(6R)-10-formyltetrahydrofolate + H2O = (6S)-5,6,7,8-tetrahydrofolate + formate + H(+)</text>
        <dbReference type="Rhea" id="RHEA:19833"/>
        <dbReference type="ChEBI" id="CHEBI:15377"/>
        <dbReference type="ChEBI" id="CHEBI:15378"/>
        <dbReference type="ChEBI" id="CHEBI:15740"/>
        <dbReference type="ChEBI" id="CHEBI:57453"/>
        <dbReference type="ChEBI" id="CHEBI:195366"/>
        <dbReference type="EC" id="3.5.1.10"/>
    </reaction>
</comment>
<comment type="pathway">
    <text evidence="3">Purine metabolism; IMP biosynthesis via de novo pathway; formate from 10-formyl-5,6,7,8-tetrahydrofolate: step 1/1.</text>
</comment>
<dbReference type="EC" id="3.5.1.10" evidence="3 4"/>
<dbReference type="GO" id="GO:0006730">
    <property type="term" value="P:one-carbon metabolic process"/>
    <property type="evidence" value="ECO:0007669"/>
    <property type="project" value="UniProtKB-KW"/>
</dbReference>
<dbReference type="CDD" id="cd08648">
    <property type="entry name" value="FMT_core_Formyl-FH4-Hydrolase_C"/>
    <property type="match status" value="1"/>
</dbReference>
<gene>
    <name evidence="3" type="primary">purU</name>
    <name evidence="6" type="ORF">SAMN02745704_00458</name>
</gene>
<dbReference type="PIRSF" id="PIRSF036480">
    <property type="entry name" value="FormyFH4_hydr"/>
    <property type="match status" value="1"/>
</dbReference>
<dbReference type="Gene3D" id="3.40.50.170">
    <property type="entry name" value="Formyl transferase, N-terminal domain"/>
    <property type="match status" value="1"/>
</dbReference>
<feature type="active site" evidence="3">
    <location>
        <position position="264"/>
    </location>
</feature>
<keyword evidence="3" id="KW-0658">Purine biosynthesis</keyword>
<dbReference type="PANTHER" id="PTHR42706">
    <property type="entry name" value="FORMYLTETRAHYDROFOLATE DEFORMYLASE"/>
    <property type="match status" value="1"/>
</dbReference>
<dbReference type="PROSITE" id="PS51671">
    <property type="entry name" value="ACT"/>
    <property type="match status" value="1"/>
</dbReference>
<dbReference type="UniPathway" id="UPA00074">
    <property type="reaction ID" value="UER00170"/>
</dbReference>
<dbReference type="InterPro" id="IPR004810">
    <property type="entry name" value="PurU"/>
</dbReference>
<dbReference type="NCBIfam" id="NF004684">
    <property type="entry name" value="PRK06027.1"/>
    <property type="match status" value="1"/>
</dbReference>
<dbReference type="AlphaFoldDB" id="A0A1T4W819"/>